<dbReference type="RefSeq" id="WP_277551753.1">
    <property type="nucleotide sequence ID" value="NZ_JARAMH010000013.1"/>
</dbReference>
<keyword evidence="1" id="KW-0378">Hydrolase</keyword>
<evidence type="ECO:0000313" key="2">
    <source>
        <dbReference type="Proteomes" id="UP001595797"/>
    </source>
</evidence>
<sequence>MAALDEAMECRAFFSNELHQSTAPFSHLVRVGDLGFVSGIIGQNRDDGALVSADVTAQCEAMLDNVDALLGEVGLELKHLVRTVLYLTDYADFGALNTVYGRRLSVPYPARTTVQVAGLPLGAAVQVDAVVAFP</sequence>
<dbReference type="CDD" id="cd00448">
    <property type="entry name" value="YjgF_YER057c_UK114_family"/>
    <property type="match status" value="1"/>
</dbReference>
<dbReference type="PANTHER" id="PTHR11803">
    <property type="entry name" value="2-IMINOBUTANOATE/2-IMINOPROPANOATE DEAMINASE RIDA"/>
    <property type="match status" value="1"/>
</dbReference>
<evidence type="ECO:0000313" key="1">
    <source>
        <dbReference type="EMBL" id="MFC4903985.1"/>
    </source>
</evidence>
<dbReference type="EC" id="3.5.-.-" evidence="1"/>
<organism evidence="1 2">
    <name type="scientific">Kocuria oceani</name>
    <dbReference type="NCBI Taxonomy" id="988827"/>
    <lineage>
        <taxon>Bacteria</taxon>
        <taxon>Bacillati</taxon>
        <taxon>Actinomycetota</taxon>
        <taxon>Actinomycetes</taxon>
        <taxon>Micrococcales</taxon>
        <taxon>Micrococcaceae</taxon>
        <taxon>Kocuria</taxon>
    </lineage>
</organism>
<reference evidence="2" key="1">
    <citation type="journal article" date="2019" name="Int. J. Syst. Evol. Microbiol.">
        <title>The Global Catalogue of Microorganisms (GCM) 10K type strain sequencing project: providing services to taxonomists for standard genome sequencing and annotation.</title>
        <authorList>
            <consortium name="The Broad Institute Genomics Platform"/>
            <consortium name="The Broad Institute Genome Sequencing Center for Infectious Disease"/>
            <person name="Wu L."/>
            <person name="Ma J."/>
        </authorList>
    </citation>
    <scope>NUCLEOTIDE SEQUENCE [LARGE SCALE GENOMIC DNA]</scope>
    <source>
        <strain evidence="2">CGMCC 4.6946</strain>
    </source>
</reference>
<dbReference type="InterPro" id="IPR006175">
    <property type="entry name" value="YjgF/YER057c/UK114"/>
</dbReference>
<dbReference type="EMBL" id="JBHSIW010000013">
    <property type="protein sequence ID" value="MFC4903985.1"/>
    <property type="molecule type" value="Genomic_DNA"/>
</dbReference>
<dbReference type="Pfam" id="PF01042">
    <property type="entry name" value="Ribonuc_L-PSP"/>
    <property type="match status" value="1"/>
</dbReference>
<dbReference type="Gene3D" id="3.30.1330.40">
    <property type="entry name" value="RutC-like"/>
    <property type="match status" value="1"/>
</dbReference>
<accession>A0ABV9TKL1</accession>
<name>A0ABV9TKL1_9MICC</name>
<dbReference type="Proteomes" id="UP001595797">
    <property type="component" value="Unassembled WGS sequence"/>
</dbReference>
<dbReference type="InterPro" id="IPR035959">
    <property type="entry name" value="RutC-like_sf"/>
</dbReference>
<protein>
    <submittedName>
        <fullName evidence="1">RidA family protein</fullName>
        <ecNumber evidence="1">3.5.-.-</ecNumber>
    </submittedName>
</protein>
<dbReference type="PANTHER" id="PTHR11803:SF39">
    <property type="entry name" value="2-IMINOBUTANOATE_2-IMINOPROPANOATE DEAMINASE"/>
    <property type="match status" value="1"/>
</dbReference>
<dbReference type="SUPFAM" id="SSF55298">
    <property type="entry name" value="YjgF-like"/>
    <property type="match status" value="1"/>
</dbReference>
<comment type="caution">
    <text evidence="1">The sequence shown here is derived from an EMBL/GenBank/DDBJ whole genome shotgun (WGS) entry which is preliminary data.</text>
</comment>
<proteinExistence type="predicted"/>
<keyword evidence="2" id="KW-1185">Reference proteome</keyword>
<gene>
    <name evidence="1" type="ORF">ACFPCS_10465</name>
</gene>
<dbReference type="GO" id="GO:0016787">
    <property type="term" value="F:hydrolase activity"/>
    <property type="evidence" value="ECO:0007669"/>
    <property type="project" value="UniProtKB-KW"/>
</dbReference>